<accession>A0AAW1YQW3</accession>
<evidence type="ECO:0000313" key="2">
    <source>
        <dbReference type="EMBL" id="KAK9951077.1"/>
    </source>
</evidence>
<protein>
    <submittedName>
        <fullName evidence="2">Uncharacterized protein</fullName>
    </submittedName>
</protein>
<feature type="region of interest" description="Disordered" evidence="1">
    <location>
        <begin position="1"/>
        <end position="40"/>
    </location>
</feature>
<feature type="compositionally biased region" description="Basic and acidic residues" evidence="1">
    <location>
        <begin position="16"/>
        <end position="26"/>
    </location>
</feature>
<evidence type="ECO:0000256" key="1">
    <source>
        <dbReference type="SAM" id="MobiDB-lite"/>
    </source>
</evidence>
<reference evidence="2 3" key="1">
    <citation type="journal article" date="2023" name="G3 (Bethesda)">
        <title>A chromosome-length genome assembly and annotation of blackberry (Rubus argutus, cv. 'Hillquist').</title>
        <authorList>
            <person name="Bruna T."/>
            <person name="Aryal R."/>
            <person name="Dudchenko O."/>
            <person name="Sargent D.J."/>
            <person name="Mead D."/>
            <person name="Buti M."/>
            <person name="Cavallini A."/>
            <person name="Hytonen T."/>
            <person name="Andres J."/>
            <person name="Pham M."/>
            <person name="Weisz D."/>
            <person name="Mascagni F."/>
            <person name="Usai G."/>
            <person name="Natali L."/>
            <person name="Bassil N."/>
            <person name="Fernandez G.E."/>
            <person name="Lomsadze A."/>
            <person name="Armour M."/>
            <person name="Olukolu B."/>
            <person name="Poorten T."/>
            <person name="Britton C."/>
            <person name="Davik J."/>
            <person name="Ashrafi H."/>
            <person name="Aiden E.L."/>
            <person name="Borodovsky M."/>
            <person name="Worthington M."/>
        </authorList>
    </citation>
    <scope>NUCLEOTIDE SEQUENCE [LARGE SCALE GENOMIC DNA]</scope>
    <source>
        <strain evidence="2">PI 553951</strain>
    </source>
</reference>
<keyword evidence="3" id="KW-1185">Reference proteome</keyword>
<dbReference type="EMBL" id="JBEDUW010000001">
    <property type="protein sequence ID" value="KAK9951077.1"/>
    <property type="molecule type" value="Genomic_DNA"/>
</dbReference>
<gene>
    <name evidence="2" type="ORF">M0R45_006539</name>
</gene>
<name>A0AAW1YQW3_RUBAR</name>
<comment type="caution">
    <text evidence="2">The sequence shown here is derived from an EMBL/GenBank/DDBJ whole genome shotgun (WGS) entry which is preliminary data.</text>
</comment>
<dbReference type="Proteomes" id="UP001457282">
    <property type="component" value="Unassembled WGS sequence"/>
</dbReference>
<evidence type="ECO:0000313" key="3">
    <source>
        <dbReference type="Proteomes" id="UP001457282"/>
    </source>
</evidence>
<feature type="region of interest" description="Disordered" evidence="1">
    <location>
        <begin position="207"/>
        <end position="235"/>
    </location>
</feature>
<sequence length="264" mass="28835">MAENQQTKSPKSARRKREELSCRLESQKPAPTQVSPSDHDAAICTKRPHQSLAIVYVKSGNPMTSPTPIRRAQPGFLSPVPLPCSDAAASIVVVPCGLPAAPRLPVHHPNRRCCLPKPSNLQHPRREAPSSCHLPLPLLPSHLISSSNPGTDHQAVHLCPDQIGKKRKEAQPVLPCRNQSLSPPPSMAAPISLSAASLHLNADAAMCSLPSPNRRRNRPSLPPSTREAQPPCSSHQPCRALLRLIFHRRYSNTSIRCCKQIKKK</sequence>
<proteinExistence type="predicted"/>
<dbReference type="AlphaFoldDB" id="A0AAW1YQW3"/>
<feature type="compositionally biased region" description="Polar residues" evidence="1">
    <location>
        <begin position="1"/>
        <end position="10"/>
    </location>
</feature>
<organism evidence="2 3">
    <name type="scientific">Rubus argutus</name>
    <name type="common">Southern blackberry</name>
    <dbReference type="NCBI Taxonomy" id="59490"/>
    <lineage>
        <taxon>Eukaryota</taxon>
        <taxon>Viridiplantae</taxon>
        <taxon>Streptophyta</taxon>
        <taxon>Embryophyta</taxon>
        <taxon>Tracheophyta</taxon>
        <taxon>Spermatophyta</taxon>
        <taxon>Magnoliopsida</taxon>
        <taxon>eudicotyledons</taxon>
        <taxon>Gunneridae</taxon>
        <taxon>Pentapetalae</taxon>
        <taxon>rosids</taxon>
        <taxon>fabids</taxon>
        <taxon>Rosales</taxon>
        <taxon>Rosaceae</taxon>
        <taxon>Rosoideae</taxon>
        <taxon>Rosoideae incertae sedis</taxon>
        <taxon>Rubus</taxon>
    </lineage>
</organism>